<evidence type="ECO:0000313" key="4">
    <source>
        <dbReference type="EMBL" id="KAG0701731.1"/>
    </source>
</evidence>
<dbReference type="PANTHER" id="PTHR22115">
    <property type="entry name" value="C3ORF6 PROTEIN-RELATED"/>
    <property type="match status" value="1"/>
</dbReference>
<feature type="compositionally biased region" description="Low complexity" evidence="2">
    <location>
        <begin position="497"/>
        <end position="506"/>
    </location>
</feature>
<reference evidence="4" key="1">
    <citation type="submission" date="2020-07" db="EMBL/GenBank/DDBJ databases">
        <title>The High-quality genome of the commercially important snow crab, Chionoecetes opilio.</title>
        <authorList>
            <person name="Jeong J.-H."/>
            <person name="Ryu S."/>
        </authorList>
    </citation>
    <scope>NUCLEOTIDE SEQUENCE</scope>
    <source>
        <strain evidence="4">MADBK_172401_WGS</strain>
        <tissue evidence="4">Digestive gland</tissue>
    </source>
</reference>
<sequence length="576" mass="63817">MAEFQVHAMADGNTPDDLPQRGRVTEVCREWLMHEDQALAHRLQNEEYQTHLLTNRERNQLLRQDTPRAREEQIREDHEAAMAQTAFELSLARQEARDADLAANLSLQLNVKELEKKHQQEEEDMMYARSIMEREKDTVRQVRELRQVEREAAYLGINTGSDNVALLSRKERRREMVGQGTSVHGTVRTHAFPCTSREHSASQGATSEGSAPATASSSGVSSDLSDLSDFCLQPTNDMDEEEQRVLQEDQDAELARLLQEQDGKRRGDLLHEDQLLAIEAQDRELAKVLQEQERAKAKKAREKARQKALKKKQTDGKAPPPDSSRGATGYSPQEIRCTGSPLQSLPVDSNAPGPSGYPSHDSPGPPDYGGSSPTYMSPESPRQDMDQHWHPPPQGMRLQRPDSLDLPGSSQSTSAFIHQEPSRNPHHNYSVGRTNKARLPDPERAPGEVFGESTSSSSIEPSPGMGFTNIACAIDPTYQRRVMRGELAPSPQATLQSSSSSSTTSSGTGGLVGASISSPISPLPPPVFDDDDDDDDYPVPPYMPIQGQRRTASLEKKRRLKPPKEKSNSKDGCKQQ</sequence>
<dbReference type="PANTHER" id="PTHR22115:SF4">
    <property type="entry name" value="COILED-COIL DOMAIN-CONTAINING PROTEIN"/>
    <property type="match status" value="1"/>
</dbReference>
<feature type="compositionally biased region" description="Low complexity" evidence="2">
    <location>
        <begin position="352"/>
        <end position="373"/>
    </location>
</feature>
<dbReference type="Pfam" id="PF15295">
    <property type="entry name" value="CCDC50_N"/>
    <property type="match status" value="1"/>
</dbReference>
<feature type="compositionally biased region" description="Low complexity" evidence="2">
    <location>
        <begin position="452"/>
        <end position="463"/>
    </location>
</feature>
<feature type="compositionally biased region" description="Low complexity" evidence="2">
    <location>
        <begin position="205"/>
        <end position="228"/>
    </location>
</feature>
<accession>A0A8J5CF94</accession>
<dbReference type="EMBL" id="JACEEZ010025355">
    <property type="protein sequence ID" value="KAG0701731.1"/>
    <property type="molecule type" value="Genomic_DNA"/>
</dbReference>
<dbReference type="InterPro" id="IPR039303">
    <property type="entry name" value="CCDC50"/>
</dbReference>
<feature type="compositionally biased region" description="Acidic residues" evidence="2">
    <location>
        <begin position="237"/>
        <end position="246"/>
    </location>
</feature>
<dbReference type="Proteomes" id="UP000770661">
    <property type="component" value="Unassembled WGS sequence"/>
</dbReference>
<keyword evidence="5" id="KW-1185">Reference proteome</keyword>
<feature type="region of interest" description="Disordered" evidence="2">
    <location>
        <begin position="296"/>
        <end position="469"/>
    </location>
</feature>
<dbReference type="OrthoDB" id="9994767at2759"/>
<protein>
    <submittedName>
        <fullName evidence="4">Coiled-coil domain-containing protein 50</fullName>
    </submittedName>
</protein>
<name>A0A8J5CF94_CHIOP</name>
<evidence type="ECO:0000256" key="1">
    <source>
        <dbReference type="ARBA" id="ARBA00023054"/>
    </source>
</evidence>
<comment type="caution">
    <text evidence="4">The sequence shown here is derived from an EMBL/GenBank/DDBJ whole genome shotgun (WGS) entry which is preliminary data.</text>
</comment>
<gene>
    <name evidence="4" type="primary">CCDC50</name>
    <name evidence="4" type="ORF">GWK47_025248</name>
</gene>
<feature type="compositionally biased region" description="Basic residues" evidence="2">
    <location>
        <begin position="296"/>
        <end position="311"/>
    </location>
</feature>
<feature type="region of interest" description="Disordered" evidence="2">
    <location>
        <begin position="482"/>
        <end position="576"/>
    </location>
</feature>
<evidence type="ECO:0000313" key="5">
    <source>
        <dbReference type="Proteomes" id="UP000770661"/>
    </source>
</evidence>
<proteinExistence type="predicted"/>
<feature type="compositionally biased region" description="Basic and acidic residues" evidence="2">
    <location>
        <begin position="562"/>
        <end position="576"/>
    </location>
</feature>
<feature type="domain" description="Coiled-coil" evidence="3">
    <location>
        <begin position="19"/>
        <end position="141"/>
    </location>
</feature>
<feature type="compositionally biased region" description="Acidic residues" evidence="2">
    <location>
        <begin position="528"/>
        <end position="537"/>
    </location>
</feature>
<feature type="region of interest" description="Disordered" evidence="2">
    <location>
        <begin position="195"/>
        <end position="246"/>
    </location>
</feature>
<evidence type="ECO:0000259" key="3">
    <source>
        <dbReference type="Pfam" id="PF15295"/>
    </source>
</evidence>
<feature type="region of interest" description="Disordered" evidence="2">
    <location>
        <begin position="1"/>
        <end position="21"/>
    </location>
</feature>
<dbReference type="InterPro" id="IPR029311">
    <property type="entry name" value="CCDC50_N"/>
</dbReference>
<dbReference type="AlphaFoldDB" id="A0A8J5CF94"/>
<organism evidence="4 5">
    <name type="scientific">Chionoecetes opilio</name>
    <name type="common">Atlantic snow crab</name>
    <name type="synonym">Cancer opilio</name>
    <dbReference type="NCBI Taxonomy" id="41210"/>
    <lineage>
        <taxon>Eukaryota</taxon>
        <taxon>Metazoa</taxon>
        <taxon>Ecdysozoa</taxon>
        <taxon>Arthropoda</taxon>
        <taxon>Crustacea</taxon>
        <taxon>Multicrustacea</taxon>
        <taxon>Malacostraca</taxon>
        <taxon>Eumalacostraca</taxon>
        <taxon>Eucarida</taxon>
        <taxon>Decapoda</taxon>
        <taxon>Pleocyemata</taxon>
        <taxon>Brachyura</taxon>
        <taxon>Eubrachyura</taxon>
        <taxon>Majoidea</taxon>
        <taxon>Majidae</taxon>
        <taxon>Chionoecetes</taxon>
    </lineage>
</organism>
<evidence type="ECO:0000256" key="2">
    <source>
        <dbReference type="SAM" id="MobiDB-lite"/>
    </source>
</evidence>
<keyword evidence="1" id="KW-0175">Coiled coil</keyword>